<dbReference type="eggNOG" id="COG0543">
    <property type="taxonomic scope" value="Bacteria"/>
</dbReference>
<sequence>MAELDHMAREELDAQLTQVPEARTLIDVLFTPSPTPSVEDTALDRRRLGVTPEDYEALADEMEQALSRALALAGQLPGRLTEADERELLDRARGRLIGMAAVARRADVDGIPPATAAEVTGVLPLFIPPEINGSGMPGCAVYLEAPAPVDYLSGQSLPVLRPNAGPAVSGAADALEQQWEELVPAVPPNDYGQLVFFLLPNLRDGGQAGPIRVPGIGEYWTFGEPRGDAIDLTLPAGALGVTFTVDGTGERLPGARAAVFELVGRMAEDVEKQQMSVNLLVDAIGANEPGIRSLAEKTDWLSLTLF</sequence>
<dbReference type="OrthoDB" id="3213438at2"/>
<protein>
    <submittedName>
        <fullName evidence="1">Uncharacterized protein</fullName>
    </submittedName>
</protein>
<proteinExistence type="predicted"/>
<dbReference type="RefSeq" id="WP_005288287.1">
    <property type="nucleotide sequence ID" value="NZ_CM000961.1"/>
</dbReference>
<dbReference type="Proteomes" id="UP000004208">
    <property type="component" value="Unassembled WGS sequence"/>
</dbReference>
<dbReference type="EMBL" id="ACLJ02000001">
    <property type="protein sequence ID" value="EFK55529.1"/>
    <property type="molecule type" value="Genomic_DNA"/>
</dbReference>
<name>D7W9P9_9CORY</name>
<dbReference type="STRING" id="585529.HMPREF0291_10787"/>
<organism evidence="1 2">
    <name type="scientific">Corynebacterium genitalium ATCC 33030</name>
    <dbReference type="NCBI Taxonomy" id="585529"/>
    <lineage>
        <taxon>Bacteria</taxon>
        <taxon>Bacillati</taxon>
        <taxon>Actinomycetota</taxon>
        <taxon>Actinomycetes</taxon>
        <taxon>Mycobacteriales</taxon>
        <taxon>Corynebacteriaceae</taxon>
        <taxon>Corynebacterium</taxon>
    </lineage>
</organism>
<reference evidence="1" key="1">
    <citation type="submission" date="2010-06" db="EMBL/GenBank/DDBJ databases">
        <authorList>
            <person name="Muzny D."/>
            <person name="Qin X."/>
            <person name="Buhay C."/>
            <person name="Dugan-Rocha S."/>
            <person name="Ding Y."/>
            <person name="Chen G."/>
            <person name="Hawes A."/>
            <person name="Holder M."/>
            <person name="Jhangiani S."/>
            <person name="Johnson A."/>
            <person name="Khan Z."/>
            <person name="Li Z."/>
            <person name="Liu W."/>
            <person name="Liu X."/>
            <person name="Perez L."/>
            <person name="Shen H."/>
            <person name="Wang Q."/>
            <person name="Watt J."/>
            <person name="Xi L."/>
            <person name="Xin Y."/>
            <person name="Zhou J."/>
            <person name="Deng J."/>
            <person name="Jiang H."/>
            <person name="Liu Y."/>
            <person name="Qu J."/>
            <person name="Song X.-Z."/>
            <person name="Zhang L."/>
            <person name="Villasana D."/>
            <person name="Johnson A."/>
            <person name="Liu J."/>
            <person name="Liyanage D."/>
            <person name="Lorensuhewa L."/>
            <person name="Robinson T."/>
            <person name="Song A."/>
            <person name="Song B.-B."/>
            <person name="Dinh H."/>
            <person name="Thornton R."/>
            <person name="Coyle M."/>
            <person name="Francisco L."/>
            <person name="Jackson L."/>
            <person name="Javaid M."/>
            <person name="Korchina V."/>
            <person name="Kovar C."/>
            <person name="Mata R."/>
            <person name="Mathew T."/>
            <person name="Ngo R."/>
            <person name="Nguyen L."/>
            <person name="Nguyen N."/>
            <person name="Okwuonu G."/>
            <person name="Ongeri F."/>
            <person name="Pham C."/>
            <person name="Simmons D."/>
            <person name="Wilczek-Boney K."/>
            <person name="Hale W."/>
            <person name="Jakkamsetti A."/>
            <person name="Pham P."/>
            <person name="Ruth R."/>
            <person name="San Lucas F."/>
            <person name="Warren J."/>
            <person name="Zhang J."/>
            <person name="Zhao Z."/>
            <person name="Zhou C."/>
            <person name="Zhu D."/>
            <person name="Lee S."/>
            <person name="Bess C."/>
            <person name="Blankenburg K."/>
            <person name="Forbes L."/>
            <person name="Fu Q."/>
            <person name="Gubbala S."/>
            <person name="Hirani K."/>
            <person name="Jayaseelan J.C."/>
            <person name="Lara F."/>
            <person name="Munidasa M."/>
            <person name="Palculict T."/>
            <person name="Patil S."/>
            <person name="Pu L.-L."/>
            <person name="Saada N."/>
            <person name="Tang L."/>
            <person name="Weissenberger G."/>
            <person name="Zhu Y."/>
            <person name="Hemphill L."/>
            <person name="Shang Y."/>
            <person name="Youmans B."/>
            <person name="Ayvaz T."/>
            <person name="Ross M."/>
            <person name="Santibanez J."/>
            <person name="Aqrawi P."/>
            <person name="Gross S."/>
            <person name="Joshi V."/>
            <person name="Fowler G."/>
            <person name="Nazareth L."/>
            <person name="Reid J."/>
            <person name="Worley K."/>
            <person name="Petrosino J."/>
            <person name="Highlander S."/>
            <person name="Gibbs R."/>
        </authorList>
    </citation>
    <scope>NUCLEOTIDE SEQUENCE [LARGE SCALE GENOMIC DNA]</scope>
    <source>
        <strain evidence="1">ATCC 33030</strain>
    </source>
</reference>
<evidence type="ECO:0000313" key="1">
    <source>
        <dbReference type="EMBL" id="EFK55529.1"/>
    </source>
</evidence>
<evidence type="ECO:0000313" key="2">
    <source>
        <dbReference type="Proteomes" id="UP000004208"/>
    </source>
</evidence>
<dbReference type="HOGENOM" id="CLU_908247_0_0_11"/>
<comment type="caution">
    <text evidence="1">The sequence shown here is derived from an EMBL/GenBank/DDBJ whole genome shotgun (WGS) entry which is preliminary data.</text>
</comment>
<keyword evidence="2" id="KW-1185">Reference proteome</keyword>
<accession>D7W9P9</accession>
<dbReference type="AlphaFoldDB" id="D7W9P9"/>
<gene>
    <name evidence="1" type="ORF">HMPREF0291_10787</name>
</gene>